<name>A0A4Y2LZZ3_ARAVE</name>
<evidence type="ECO:0000313" key="1">
    <source>
        <dbReference type="EMBL" id="GBN19694.1"/>
    </source>
</evidence>
<comment type="caution">
    <text evidence="2">The sequence shown here is derived from an EMBL/GenBank/DDBJ whole genome shotgun (WGS) entry which is preliminary data.</text>
</comment>
<sequence length="113" mass="13216">MVSEDNNNWVGATLTKLFDHQYLIDLLSYFGTDLLTLNCIRMMRTTPEPTLSLSKFPHQINRRMLDLRGLSVLCSLTRRMFGEIRSHIHDPLVPIRDSAIRTRWLTFCSEHLL</sequence>
<protein>
    <submittedName>
        <fullName evidence="2">Uncharacterized protein</fullName>
    </submittedName>
</protein>
<proteinExistence type="predicted"/>
<reference evidence="2 3" key="1">
    <citation type="journal article" date="2019" name="Sci. Rep.">
        <title>Orb-weaving spider Araneus ventricosus genome elucidates the spidroin gene catalogue.</title>
        <authorList>
            <person name="Kono N."/>
            <person name="Nakamura H."/>
            <person name="Ohtoshi R."/>
            <person name="Moran D.A.P."/>
            <person name="Shinohara A."/>
            <person name="Yoshida Y."/>
            <person name="Fujiwara M."/>
            <person name="Mori M."/>
            <person name="Tomita M."/>
            <person name="Arakawa K."/>
        </authorList>
    </citation>
    <scope>NUCLEOTIDE SEQUENCE [LARGE SCALE GENOMIC DNA]</scope>
</reference>
<dbReference type="Proteomes" id="UP000499080">
    <property type="component" value="Unassembled WGS sequence"/>
</dbReference>
<organism evidence="2 3">
    <name type="scientific">Araneus ventricosus</name>
    <name type="common">Orbweaver spider</name>
    <name type="synonym">Epeira ventricosa</name>
    <dbReference type="NCBI Taxonomy" id="182803"/>
    <lineage>
        <taxon>Eukaryota</taxon>
        <taxon>Metazoa</taxon>
        <taxon>Ecdysozoa</taxon>
        <taxon>Arthropoda</taxon>
        <taxon>Chelicerata</taxon>
        <taxon>Arachnida</taxon>
        <taxon>Araneae</taxon>
        <taxon>Araneomorphae</taxon>
        <taxon>Entelegynae</taxon>
        <taxon>Araneoidea</taxon>
        <taxon>Araneidae</taxon>
        <taxon>Araneus</taxon>
    </lineage>
</organism>
<evidence type="ECO:0000313" key="2">
    <source>
        <dbReference type="EMBL" id="GBN19713.1"/>
    </source>
</evidence>
<accession>A0A4Y2LZZ3</accession>
<dbReference type="EMBL" id="BGPR01120804">
    <property type="protein sequence ID" value="GBN19694.1"/>
    <property type="molecule type" value="Genomic_DNA"/>
</dbReference>
<keyword evidence="3" id="KW-1185">Reference proteome</keyword>
<dbReference type="AlphaFoldDB" id="A0A4Y2LZZ3"/>
<gene>
    <name evidence="1" type="ORF">AVEN_2365_1</name>
    <name evidence="2" type="ORF">AVEN_271292_1</name>
</gene>
<evidence type="ECO:0000313" key="3">
    <source>
        <dbReference type="Proteomes" id="UP000499080"/>
    </source>
</evidence>
<dbReference type="EMBL" id="BGPR01120809">
    <property type="protein sequence ID" value="GBN19713.1"/>
    <property type="molecule type" value="Genomic_DNA"/>
</dbReference>